<dbReference type="EMBL" id="QRAO01000004">
    <property type="protein sequence ID" value="RDK84644.1"/>
    <property type="molecule type" value="Genomic_DNA"/>
</dbReference>
<comment type="caution">
    <text evidence="1">The sequence shown here is derived from an EMBL/GenBank/DDBJ whole genome shotgun (WGS) entry which is preliminary data.</text>
</comment>
<dbReference type="GO" id="GO:0004180">
    <property type="term" value="F:carboxypeptidase activity"/>
    <property type="evidence" value="ECO:0007669"/>
    <property type="project" value="UniProtKB-KW"/>
</dbReference>
<protein>
    <submittedName>
        <fullName evidence="1">Carboxypeptidase-like protein</fullName>
    </submittedName>
</protein>
<accession>A0A370Q8E4</accession>
<sequence length="273" mass="30544">MKNLFLFCGIFFTIAAFSQQTERVEVQGEIIVPVGDEKEQISVYNTSSQKGTTTDAEGKFTLKVAANDRVLITALQFQPFTVVVDQGVVDKKTMRILMNPAINQLEEVVVRPYDLSGNVEVDVKRLPVFEVPNYDLSYETITFDYTFTPDKLSKVEGNAAQDALGTGGLQYGANFGNIIAGIAGLLLKNKDKNTPAEKLNNGQVLVTALQQRFSTTYYTETLGIPTEKVDDFIYFAQDNAIQPYLLKPENEIELMEVLLEQSVLYKERSQHED</sequence>
<dbReference type="SUPFAM" id="SSF49464">
    <property type="entry name" value="Carboxypeptidase regulatory domain-like"/>
    <property type="match status" value="1"/>
</dbReference>
<proteinExistence type="predicted"/>
<name>A0A370Q8E4_9FLAO</name>
<dbReference type="Pfam" id="PF13715">
    <property type="entry name" value="CarbopepD_reg_2"/>
    <property type="match status" value="1"/>
</dbReference>
<dbReference type="AlphaFoldDB" id="A0A370Q8E4"/>
<organism evidence="1 2">
    <name type="scientific">Marinirhabdus gelatinilytica</name>
    <dbReference type="NCBI Taxonomy" id="1703343"/>
    <lineage>
        <taxon>Bacteria</taxon>
        <taxon>Pseudomonadati</taxon>
        <taxon>Bacteroidota</taxon>
        <taxon>Flavobacteriia</taxon>
        <taxon>Flavobacteriales</taxon>
        <taxon>Flavobacteriaceae</taxon>
    </lineage>
</organism>
<dbReference type="RefSeq" id="WP_115124069.1">
    <property type="nucleotide sequence ID" value="NZ_QRAO01000004.1"/>
</dbReference>
<gene>
    <name evidence="1" type="ORF">C8D94_10416</name>
</gene>
<keyword evidence="1" id="KW-0645">Protease</keyword>
<reference evidence="1 2" key="1">
    <citation type="submission" date="2018-07" db="EMBL/GenBank/DDBJ databases">
        <title>Genomic Encyclopedia of Type Strains, Phase IV (KMG-IV): sequencing the most valuable type-strain genomes for metagenomic binning, comparative biology and taxonomic classification.</title>
        <authorList>
            <person name="Goeker M."/>
        </authorList>
    </citation>
    <scope>NUCLEOTIDE SEQUENCE [LARGE SCALE GENOMIC DNA]</scope>
    <source>
        <strain evidence="1 2">DSM 101478</strain>
    </source>
</reference>
<keyword evidence="1" id="KW-0121">Carboxypeptidase</keyword>
<dbReference type="InterPro" id="IPR008969">
    <property type="entry name" value="CarboxyPept-like_regulatory"/>
</dbReference>
<dbReference type="OrthoDB" id="1436952at2"/>
<evidence type="ECO:0000313" key="1">
    <source>
        <dbReference type="EMBL" id="RDK84644.1"/>
    </source>
</evidence>
<evidence type="ECO:0000313" key="2">
    <source>
        <dbReference type="Proteomes" id="UP000255317"/>
    </source>
</evidence>
<keyword evidence="2" id="KW-1185">Reference proteome</keyword>
<dbReference type="Proteomes" id="UP000255317">
    <property type="component" value="Unassembled WGS sequence"/>
</dbReference>
<keyword evidence="1" id="KW-0378">Hydrolase</keyword>